<evidence type="ECO:0000259" key="3">
    <source>
        <dbReference type="SMART" id="SM00858"/>
    </source>
</evidence>
<reference evidence="4 5" key="1">
    <citation type="submission" date="2019-08" db="EMBL/GenBank/DDBJ databases">
        <title>Deep-cultivation of Planctomycetes and their phenomic and genomic characterization uncovers novel biology.</title>
        <authorList>
            <person name="Wiegand S."/>
            <person name="Jogler M."/>
            <person name="Boedeker C."/>
            <person name="Pinto D."/>
            <person name="Vollmers J."/>
            <person name="Rivas-Marin E."/>
            <person name="Kohn T."/>
            <person name="Peeters S.H."/>
            <person name="Heuer A."/>
            <person name="Rast P."/>
            <person name="Oberbeckmann S."/>
            <person name="Bunk B."/>
            <person name="Jeske O."/>
            <person name="Meyerdierks A."/>
            <person name="Storesund J.E."/>
            <person name="Kallscheuer N."/>
            <person name="Luecker S."/>
            <person name="Lage O.M."/>
            <person name="Pohl T."/>
            <person name="Merkel B.J."/>
            <person name="Hornburger P."/>
            <person name="Mueller R.-W."/>
            <person name="Bruemmer F."/>
            <person name="Labrenz M."/>
            <person name="Spormann A.M."/>
            <person name="Op den Camp H."/>
            <person name="Overmann J."/>
            <person name="Amann R."/>
            <person name="Jetten M.S.M."/>
            <person name="Mascher T."/>
            <person name="Medema M.H."/>
            <person name="Devos D.P."/>
            <person name="Kaster A.-K."/>
            <person name="Ovreas L."/>
            <person name="Rohde M."/>
            <person name="Galperin M.Y."/>
            <person name="Jogler C."/>
        </authorList>
    </citation>
    <scope>NUCLEOTIDE SEQUENCE [LARGE SCALE GENOMIC DNA]</scope>
    <source>
        <strain evidence="4 5">UC8</strain>
    </source>
</reference>
<evidence type="ECO:0000313" key="4">
    <source>
        <dbReference type="EMBL" id="QEG40851.1"/>
    </source>
</evidence>
<feature type="region of interest" description="Disordered" evidence="1">
    <location>
        <begin position="775"/>
        <end position="807"/>
    </location>
</feature>
<evidence type="ECO:0000256" key="1">
    <source>
        <dbReference type="SAM" id="MobiDB-lite"/>
    </source>
</evidence>
<proteinExistence type="predicted"/>
<feature type="transmembrane region" description="Helical" evidence="2">
    <location>
        <begin position="12"/>
        <end position="38"/>
    </location>
</feature>
<dbReference type="EMBL" id="CP042914">
    <property type="protein sequence ID" value="QEG40851.1"/>
    <property type="molecule type" value="Genomic_DNA"/>
</dbReference>
<dbReference type="Proteomes" id="UP000325286">
    <property type="component" value="Chromosome"/>
</dbReference>
<accession>A0A5B9R3E4</accession>
<feature type="domain" description="SAF" evidence="3">
    <location>
        <begin position="294"/>
        <end position="364"/>
    </location>
</feature>
<keyword evidence="2" id="KW-1133">Transmembrane helix</keyword>
<keyword evidence="2" id="KW-0472">Membrane</keyword>
<evidence type="ECO:0000313" key="5">
    <source>
        <dbReference type="Proteomes" id="UP000325286"/>
    </source>
</evidence>
<organism evidence="4 5">
    <name type="scientific">Roseimaritima ulvae</name>
    <dbReference type="NCBI Taxonomy" id="980254"/>
    <lineage>
        <taxon>Bacteria</taxon>
        <taxon>Pseudomonadati</taxon>
        <taxon>Planctomycetota</taxon>
        <taxon>Planctomycetia</taxon>
        <taxon>Pirellulales</taxon>
        <taxon>Pirellulaceae</taxon>
        <taxon>Roseimaritima</taxon>
    </lineage>
</organism>
<feature type="compositionally biased region" description="Polar residues" evidence="1">
    <location>
        <begin position="778"/>
        <end position="807"/>
    </location>
</feature>
<dbReference type="OrthoDB" id="283051at2"/>
<gene>
    <name evidence="4" type="ORF">UC8_28690</name>
</gene>
<dbReference type="KEGG" id="rul:UC8_28690"/>
<feature type="region of interest" description="Disordered" evidence="1">
    <location>
        <begin position="829"/>
        <end position="854"/>
    </location>
</feature>
<sequence length="854" mass="91189">MARSRRNQYRSSILPTLFIGGTALGLLGMVGLMVAWAMGTFDRQTVRPVDRTGQLAFPALARPVSAFEAICREHLINPQTKQLNVVWLPEATAEVASRSLGDLIGRVLSRDKEAGMVLTERDFLPAGTKPGVSAGIPPGKFAVTIAATDIPGLEQLRHGDRFDLMVALTAEADGTQLRGNTEPAAVFGGIKPPSLRVGQLSQQHGVKRLVTGGRLIALTQGKQQSTKGSSGLTVKPTSGRSATKTITYAEIAIDEEEIGPLTEAISLATPMTCIVRSGRPDAEVEEAFSREGLVPVITTATAVEAYSELTDESLIDHATGQLHFYYFPAERVPDHWLTDPTMVYGRVVSRPLRRGSPITEADLLPLGTKPGISAGVPAGMVAMAVSTGQMAGFADLVQGDRFAIHAKMPAESAKAVQNSWAKLHGGTLSPETELREQMLRTGIREVVGDAIFLREGADGKATIAVPDDRVAHVAQLIRDDLELFVVARSVAGQASGHAERSRPKDAKKPVRSQAATAAHTMFRLVSAQRSANQQDDEKDPVEVPILTRNVEAFERLSVDDFIDPATGDIRYLYFPADRVQTDWITDIQSLVDRVTNRDLTAGRAVSATDLAPQGAVPGPSAGVPVGMRGFLVDSSQIEDLDLLRPGATFAIAAGGPVSAQQLGDQVRRTFSSADAVAEADKLEDTQFPVFRPIASGAVLLKMYDNTQRSQTLTLTDRTVTRTDASGLITKEEVQEIPRLETVTTEVMRFAIAVPASQAAVVAGSLSRNRPLRAVLDANNGSPASPAATTQDATTGTHASASDTAGRQGTVNAFVREHFRGSDAPFTEVFVSDRSYPDPLPEGDSPLEAKDGSHE</sequence>
<dbReference type="SMART" id="SM00858">
    <property type="entry name" value="SAF"/>
    <property type="match status" value="3"/>
</dbReference>
<protein>
    <recommendedName>
        <fullName evidence="3">SAF domain-containing protein</fullName>
    </recommendedName>
</protein>
<feature type="domain" description="SAF" evidence="3">
    <location>
        <begin position="541"/>
        <end position="611"/>
    </location>
</feature>
<name>A0A5B9R3E4_9BACT</name>
<dbReference type="RefSeq" id="WP_068132093.1">
    <property type="nucleotide sequence ID" value="NZ_CP042914.1"/>
</dbReference>
<dbReference type="AlphaFoldDB" id="A0A5B9R3E4"/>
<keyword evidence="5" id="KW-1185">Reference proteome</keyword>
<dbReference type="CDD" id="cd11614">
    <property type="entry name" value="SAF_CpaB_FlgA_like"/>
    <property type="match status" value="2"/>
</dbReference>
<feature type="domain" description="SAF" evidence="3">
    <location>
        <begin position="55"/>
        <end position="124"/>
    </location>
</feature>
<dbReference type="InterPro" id="IPR013974">
    <property type="entry name" value="SAF"/>
</dbReference>
<evidence type="ECO:0000256" key="2">
    <source>
        <dbReference type="SAM" id="Phobius"/>
    </source>
</evidence>
<keyword evidence="2" id="KW-0812">Transmembrane</keyword>